<dbReference type="PRINTS" id="PR01822">
    <property type="entry name" value="CCYSTOKININR"/>
</dbReference>
<feature type="transmembrane region" description="Helical" evidence="16">
    <location>
        <begin position="324"/>
        <end position="345"/>
    </location>
</feature>
<keyword evidence="7 16" id="KW-0472">Membrane</keyword>
<feature type="region of interest" description="Disordered" evidence="15">
    <location>
        <begin position="285"/>
        <end position="308"/>
    </location>
</feature>
<dbReference type="EMBL" id="OU900094">
    <property type="protein sequence ID" value="CAG9854760.1"/>
    <property type="molecule type" value="Genomic_DNA"/>
</dbReference>
<dbReference type="InterPro" id="IPR000276">
    <property type="entry name" value="GPCR_Rhodpsn"/>
</dbReference>
<evidence type="ECO:0000256" key="5">
    <source>
        <dbReference type="ARBA" id="ARBA00022989"/>
    </source>
</evidence>
<evidence type="ECO:0000256" key="12">
    <source>
        <dbReference type="ARBA" id="ARBA00023224"/>
    </source>
</evidence>
<name>A0A9N9XK60_PHYSR</name>
<dbReference type="PRINTS" id="PR00237">
    <property type="entry name" value="GPCRRHODOPSN"/>
</dbReference>
<dbReference type="Gene3D" id="1.20.1070.10">
    <property type="entry name" value="Rhodopsin 7-helix transmembrane proteins"/>
    <property type="match status" value="1"/>
</dbReference>
<keyword evidence="6 14" id="KW-0297">G-protein coupled receptor</keyword>
<keyword evidence="9" id="KW-1015">Disulfide bond</keyword>
<evidence type="ECO:0000313" key="18">
    <source>
        <dbReference type="EMBL" id="CAG9854760.1"/>
    </source>
</evidence>
<evidence type="ECO:0000256" key="14">
    <source>
        <dbReference type="RuleBase" id="RU000688"/>
    </source>
</evidence>
<dbReference type="GO" id="GO:0008188">
    <property type="term" value="F:neuropeptide receptor activity"/>
    <property type="evidence" value="ECO:0007669"/>
    <property type="project" value="TreeGrafter"/>
</dbReference>
<keyword evidence="13" id="KW-0449">Lipoprotein</keyword>
<gene>
    <name evidence="18" type="ORF">PHYEVI_LOCUS1220</name>
</gene>
<feature type="transmembrane region" description="Helical" evidence="16">
    <location>
        <begin position="218"/>
        <end position="239"/>
    </location>
</feature>
<evidence type="ECO:0000256" key="8">
    <source>
        <dbReference type="ARBA" id="ARBA00023139"/>
    </source>
</evidence>
<evidence type="ECO:0000256" key="6">
    <source>
        <dbReference type="ARBA" id="ARBA00023040"/>
    </source>
</evidence>
<evidence type="ECO:0000256" key="7">
    <source>
        <dbReference type="ARBA" id="ARBA00023136"/>
    </source>
</evidence>
<dbReference type="InterPro" id="IPR009126">
    <property type="entry name" value="Cholcskin_rcpt"/>
</dbReference>
<dbReference type="PANTHER" id="PTHR24238:SF75">
    <property type="entry name" value="CHOLECYSTOKININ-LIKE RECEPTOR AT 17D1-RELATED"/>
    <property type="match status" value="1"/>
</dbReference>
<dbReference type="PROSITE" id="PS50262">
    <property type="entry name" value="G_PROTEIN_RECEP_F1_2"/>
    <property type="match status" value="1"/>
</dbReference>
<reference evidence="18" key="1">
    <citation type="submission" date="2022-01" db="EMBL/GenBank/DDBJ databases">
        <authorList>
            <person name="King R."/>
        </authorList>
    </citation>
    <scope>NUCLEOTIDE SEQUENCE</scope>
</reference>
<dbReference type="SMART" id="SM01381">
    <property type="entry name" value="7TM_GPCR_Srsx"/>
    <property type="match status" value="1"/>
</dbReference>
<feature type="domain" description="G-protein coupled receptors family 1 profile" evidence="17">
    <location>
        <begin position="64"/>
        <end position="383"/>
    </location>
</feature>
<accession>A0A9N9XK60</accession>
<dbReference type="GO" id="GO:0005886">
    <property type="term" value="C:plasma membrane"/>
    <property type="evidence" value="ECO:0007669"/>
    <property type="project" value="UniProtKB-SubCell"/>
</dbReference>
<evidence type="ECO:0000256" key="2">
    <source>
        <dbReference type="ARBA" id="ARBA00010663"/>
    </source>
</evidence>
<keyword evidence="5 16" id="KW-1133">Transmembrane helix</keyword>
<evidence type="ECO:0000256" key="11">
    <source>
        <dbReference type="ARBA" id="ARBA00023180"/>
    </source>
</evidence>
<feature type="transmembrane region" description="Helical" evidence="16">
    <location>
        <begin position="51"/>
        <end position="73"/>
    </location>
</feature>
<dbReference type="Pfam" id="PF00001">
    <property type="entry name" value="7tm_1"/>
    <property type="match status" value="1"/>
</dbReference>
<keyword evidence="11" id="KW-0325">Glycoprotein</keyword>
<keyword evidence="8" id="KW-0564">Palmitate</keyword>
<dbReference type="Proteomes" id="UP001153712">
    <property type="component" value="Chromosome 1"/>
</dbReference>
<evidence type="ECO:0000259" key="17">
    <source>
        <dbReference type="PROSITE" id="PS50262"/>
    </source>
</evidence>
<dbReference type="SUPFAM" id="SSF81321">
    <property type="entry name" value="Family A G protein-coupled receptor-like"/>
    <property type="match status" value="1"/>
</dbReference>
<organism evidence="18 19">
    <name type="scientific">Phyllotreta striolata</name>
    <name type="common">Striped flea beetle</name>
    <name type="synonym">Crioceris striolata</name>
    <dbReference type="NCBI Taxonomy" id="444603"/>
    <lineage>
        <taxon>Eukaryota</taxon>
        <taxon>Metazoa</taxon>
        <taxon>Ecdysozoa</taxon>
        <taxon>Arthropoda</taxon>
        <taxon>Hexapoda</taxon>
        <taxon>Insecta</taxon>
        <taxon>Pterygota</taxon>
        <taxon>Neoptera</taxon>
        <taxon>Endopterygota</taxon>
        <taxon>Coleoptera</taxon>
        <taxon>Polyphaga</taxon>
        <taxon>Cucujiformia</taxon>
        <taxon>Chrysomeloidea</taxon>
        <taxon>Chrysomelidae</taxon>
        <taxon>Galerucinae</taxon>
        <taxon>Alticini</taxon>
        <taxon>Phyllotreta</taxon>
    </lineage>
</organism>
<dbReference type="InterPro" id="IPR017452">
    <property type="entry name" value="GPCR_Rhodpsn_7TM"/>
</dbReference>
<evidence type="ECO:0000256" key="16">
    <source>
        <dbReference type="SAM" id="Phobius"/>
    </source>
</evidence>
<dbReference type="AlphaFoldDB" id="A0A9N9XK60"/>
<evidence type="ECO:0000256" key="9">
    <source>
        <dbReference type="ARBA" id="ARBA00023157"/>
    </source>
</evidence>
<dbReference type="PROSITE" id="PS00237">
    <property type="entry name" value="G_PROTEIN_RECEP_F1_1"/>
    <property type="match status" value="1"/>
</dbReference>
<feature type="transmembrane region" description="Helical" evidence="16">
    <location>
        <begin position="365"/>
        <end position="386"/>
    </location>
</feature>
<evidence type="ECO:0000256" key="4">
    <source>
        <dbReference type="ARBA" id="ARBA00022692"/>
    </source>
</evidence>
<evidence type="ECO:0000256" key="3">
    <source>
        <dbReference type="ARBA" id="ARBA00022475"/>
    </source>
</evidence>
<comment type="subcellular location">
    <subcellularLocation>
        <location evidence="1">Cell membrane</location>
        <topology evidence="1">Multi-pass membrane protein</topology>
    </subcellularLocation>
</comment>
<evidence type="ECO:0000256" key="13">
    <source>
        <dbReference type="ARBA" id="ARBA00023288"/>
    </source>
</evidence>
<keyword evidence="19" id="KW-1185">Reference proteome</keyword>
<comment type="similarity">
    <text evidence="2 14">Belongs to the G-protein coupled receptor 1 family.</text>
</comment>
<feature type="transmembrane region" description="Helical" evidence="16">
    <location>
        <begin position="164"/>
        <end position="185"/>
    </location>
</feature>
<sequence>MDWNKTLSIDEFFVFNGTLSSNITSSSSSLEVVRPTGAAWPSWYEAGRIQIPFYAVIFVLAVTGNLLVIFTLVKNQRMRTITNLFLLNLAISDLLLGVLCMPFTLIGALLRDFVFGPVMCKLLPFLQACSVSVGVWTLVAISVERYYAICHPLRSLRWQTLSHAYKLILAIWIGSIICMAPIAALSQLQPTRQGNQKCRENWSSVDCEKAYNLFLDAVLLVIPLLVMAVTYSLITMTLCKGMKTEKTTRTNQVQNNGVNVYVNLKGVTSTRSSCRSSFCPHAGRQRLQPDWSQDSGSPVAGSKRPAAGLRRTNAERSLSNKKRIVKMLFAVVLEFFICWTPLYVVNTVALFDASLVYDSIGVTGVSFFQLLAYTSSCCNPITYCFMNLGFRKAFVSLFSCSRRSKGAGLNGSEINMETKWTNRLSEPA</sequence>
<feature type="transmembrane region" description="Helical" evidence="16">
    <location>
        <begin position="85"/>
        <end position="110"/>
    </location>
</feature>
<evidence type="ECO:0000313" key="19">
    <source>
        <dbReference type="Proteomes" id="UP001153712"/>
    </source>
</evidence>
<evidence type="ECO:0000256" key="1">
    <source>
        <dbReference type="ARBA" id="ARBA00004651"/>
    </source>
</evidence>
<evidence type="ECO:0000256" key="10">
    <source>
        <dbReference type="ARBA" id="ARBA00023170"/>
    </source>
</evidence>
<dbReference type="OrthoDB" id="10037617at2759"/>
<keyword evidence="12 14" id="KW-0807">Transducer</keyword>
<protein>
    <recommendedName>
        <fullName evidence="17">G-protein coupled receptors family 1 profile domain-containing protein</fullName>
    </recommendedName>
</protein>
<evidence type="ECO:0000256" key="15">
    <source>
        <dbReference type="SAM" id="MobiDB-lite"/>
    </source>
</evidence>
<keyword evidence="3" id="KW-1003">Cell membrane</keyword>
<dbReference type="PANTHER" id="PTHR24238">
    <property type="entry name" value="G-PROTEIN COUPLED RECEPTOR"/>
    <property type="match status" value="1"/>
</dbReference>
<keyword evidence="10 14" id="KW-0675">Receptor</keyword>
<keyword evidence="4 14" id="KW-0812">Transmembrane</keyword>
<proteinExistence type="inferred from homology"/>
<feature type="transmembrane region" description="Helical" evidence="16">
    <location>
        <begin position="122"/>
        <end position="143"/>
    </location>
</feature>